<gene>
    <name evidence="1" type="ORF">BcabD6B2_04930</name>
</gene>
<dbReference type="Proteomes" id="UP001497744">
    <property type="component" value="Unassembled WGS sequence"/>
</dbReference>
<accession>A0AAV4LMI0</accession>
<evidence type="ECO:0000313" key="2">
    <source>
        <dbReference type="Proteomes" id="UP001497744"/>
    </source>
</evidence>
<comment type="caution">
    <text evidence="1">The sequence shown here is derived from an EMBL/GenBank/DDBJ whole genome shotgun (WGS) entry which is preliminary data.</text>
</comment>
<organism evidence="1 2">
    <name type="scientific">Babesia caballi</name>
    <dbReference type="NCBI Taxonomy" id="5871"/>
    <lineage>
        <taxon>Eukaryota</taxon>
        <taxon>Sar</taxon>
        <taxon>Alveolata</taxon>
        <taxon>Apicomplexa</taxon>
        <taxon>Aconoidasida</taxon>
        <taxon>Piroplasmida</taxon>
        <taxon>Babesiidae</taxon>
        <taxon>Babesia</taxon>
    </lineage>
</organism>
<reference evidence="1 2" key="1">
    <citation type="submission" date="2021-06" db="EMBL/GenBank/DDBJ databases">
        <title>Genome sequence of Babesia caballi.</title>
        <authorList>
            <person name="Yamagishi J."/>
            <person name="Kidaka T."/>
            <person name="Ochi A."/>
        </authorList>
    </citation>
    <scope>NUCLEOTIDE SEQUENCE [LARGE SCALE GENOMIC DNA]</scope>
    <source>
        <strain evidence="1">USDA-D6B2</strain>
    </source>
</reference>
<dbReference type="RefSeq" id="XP_067713129.1">
    <property type="nucleotide sequence ID" value="XM_067857028.1"/>
</dbReference>
<protein>
    <submittedName>
        <fullName evidence="1">Uncharacterized protein</fullName>
    </submittedName>
</protein>
<evidence type="ECO:0000313" key="1">
    <source>
        <dbReference type="EMBL" id="GIX61058.1"/>
    </source>
</evidence>
<sequence length="348" mass="39514">MVGDGLQRFDVLFGPADQRRNVLDRVDDRLRIHAIHCVHVAQNSTRRFPCIGVQIGNVDRFTFLVSLSRIGLRCHLWGLQMINNIVGLGFSCFIRLPRTFVWDLQKRPMGRDYRAHALPRQNSNAEFARRPSVVDFPFIVWHLRVQYVLGTLPGLVVRETLHAVFGASAVVREPALHGHYERPLVHDDAGVYRRPAYRAPFAIQTIHSVNGQLLSVCAALPAPDHNVCVGVCHERLGLVDPVVTLDVNGHHIVFCDVRRAHNRLDVRCLQVELLDLTRGKREPSRVVVHSACRLHPFIRPAPIFRRRRAGYSRVSHEGEDVHEVPELVRVGELVGQRHVVVRLALEAH</sequence>
<name>A0AAV4LMI0_BABCB</name>
<proteinExistence type="predicted"/>
<dbReference type="AlphaFoldDB" id="A0AAV4LMI0"/>
<keyword evidence="2" id="KW-1185">Reference proteome</keyword>
<dbReference type="GeneID" id="94192541"/>
<dbReference type="EMBL" id="BPLF01000001">
    <property type="protein sequence ID" value="GIX61058.1"/>
    <property type="molecule type" value="Genomic_DNA"/>
</dbReference>